<dbReference type="InterPro" id="IPR050744">
    <property type="entry name" value="AI-2_Isomerase_LsrG"/>
</dbReference>
<feature type="domain" description="ABM" evidence="1">
    <location>
        <begin position="6"/>
        <end position="95"/>
    </location>
</feature>
<dbReference type="InterPro" id="IPR011008">
    <property type="entry name" value="Dimeric_a/b-barrel"/>
</dbReference>
<dbReference type="SUPFAM" id="SSF54909">
    <property type="entry name" value="Dimeric alpha+beta barrel"/>
    <property type="match status" value="1"/>
</dbReference>
<dbReference type="PROSITE" id="PS51725">
    <property type="entry name" value="ABM"/>
    <property type="match status" value="1"/>
</dbReference>
<evidence type="ECO:0000313" key="3">
    <source>
        <dbReference type="Proteomes" id="UP000464186"/>
    </source>
</evidence>
<gene>
    <name evidence="2" type="ORF">GU243_03975</name>
</gene>
<accession>A0A6P1NI67</accession>
<dbReference type="InterPro" id="IPR007138">
    <property type="entry name" value="ABM_dom"/>
</dbReference>
<organism evidence="2 3">
    <name type="scientific">Pseudarthrobacter psychrotolerans</name>
    <dbReference type="NCBI Taxonomy" id="2697569"/>
    <lineage>
        <taxon>Bacteria</taxon>
        <taxon>Bacillati</taxon>
        <taxon>Actinomycetota</taxon>
        <taxon>Actinomycetes</taxon>
        <taxon>Micrococcales</taxon>
        <taxon>Micrococcaceae</taxon>
        <taxon>Pseudarthrobacter</taxon>
    </lineage>
</organism>
<dbReference type="PANTHER" id="PTHR33336:SF15">
    <property type="entry name" value="ABM DOMAIN-CONTAINING PROTEIN"/>
    <property type="match status" value="1"/>
</dbReference>
<name>A0A6P1NI67_9MICC</name>
<dbReference type="Pfam" id="PF03992">
    <property type="entry name" value="ABM"/>
    <property type="match status" value="1"/>
</dbReference>
<dbReference type="GO" id="GO:0004497">
    <property type="term" value="F:monooxygenase activity"/>
    <property type="evidence" value="ECO:0007669"/>
    <property type="project" value="UniProtKB-KW"/>
</dbReference>
<evidence type="ECO:0000259" key="1">
    <source>
        <dbReference type="PROSITE" id="PS51725"/>
    </source>
</evidence>
<evidence type="ECO:0000313" key="2">
    <source>
        <dbReference type="EMBL" id="QHK19048.1"/>
    </source>
</evidence>
<proteinExistence type="predicted"/>
<dbReference type="EMBL" id="CP047898">
    <property type="protein sequence ID" value="QHK19048.1"/>
    <property type="molecule type" value="Genomic_DNA"/>
</dbReference>
<keyword evidence="2" id="KW-0560">Oxidoreductase</keyword>
<dbReference type="Proteomes" id="UP000464186">
    <property type="component" value="Chromosome"/>
</dbReference>
<dbReference type="Gene3D" id="3.30.70.100">
    <property type="match status" value="1"/>
</dbReference>
<keyword evidence="2" id="KW-0503">Monooxygenase</keyword>
<sequence>MSETYFLVVVRYQVKPEETETVLGLLGEMAAATRAEEANISYEFFQGVEDPAQIVVLERYADAAGFAAHREYEHIERIGAAQIIPRLARRTIQTFDVRADS</sequence>
<reference evidence="2 3" key="1">
    <citation type="submission" date="2020-01" db="EMBL/GenBank/DDBJ databases">
        <title>Pseudarthrobacter psychrotolerans sp. nov., isolated from antarctic soil.</title>
        <authorList>
            <person name="Shin Y."/>
            <person name="Park W."/>
        </authorList>
    </citation>
    <scope>NUCLEOTIDE SEQUENCE [LARGE SCALE GENOMIC DNA]</scope>
    <source>
        <strain evidence="2 3">YJ56</strain>
    </source>
</reference>
<dbReference type="AlphaFoldDB" id="A0A6P1NI67"/>
<dbReference type="PANTHER" id="PTHR33336">
    <property type="entry name" value="QUINOL MONOOXYGENASE YGIN-RELATED"/>
    <property type="match status" value="1"/>
</dbReference>
<keyword evidence="3" id="KW-1185">Reference proteome</keyword>
<dbReference type="KEGG" id="psey:GU243_03975"/>
<protein>
    <submittedName>
        <fullName evidence="2">Antibiotic biosynthesis monooxygenase</fullName>
    </submittedName>
</protein>